<evidence type="ECO:0000256" key="4">
    <source>
        <dbReference type="ARBA" id="ARBA00038168"/>
    </source>
</evidence>
<dbReference type="InterPro" id="IPR001199">
    <property type="entry name" value="Cyt_B5-like_heme/steroid-bd"/>
</dbReference>
<comment type="similarity">
    <text evidence="4">Belongs to the cytochrome b5 family.</text>
</comment>
<organism evidence="7 8">
    <name type="scientific">Apiospora arundinis</name>
    <dbReference type="NCBI Taxonomy" id="335852"/>
    <lineage>
        <taxon>Eukaryota</taxon>
        <taxon>Fungi</taxon>
        <taxon>Dikarya</taxon>
        <taxon>Ascomycota</taxon>
        <taxon>Pezizomycotina</taxon>
        <taxon>Sordariomycetes</taxon>
        <taxon>Xylariomycetidae</taxon>
        <taxon>Amphisphaeriales</taxon>
        <taxon>Apiosporaceae</taxon>
        <taxon>Apiospora</taxon>
    </lineage>
</organism>
<dbReference type="PROSITE" id="PS50255">
    <property type="entry name" value="CYTOCHROME_B5_2"/>
    <property type="match status" value="1"/>
</dbReference>
<comment type="caution">
    <text evidence="7">The sequence shown here is derived from an EMBL/GenBank/DDBJ whole genome shotgun (WGS) entry which is preliminary data.</text>
</comment>
<dbReference type="InterPro" id="IPR018506">
    <property type="entry name" value="Cyt_B5_heme-BS"/>
</dbReference>
<feature type="compositionally biased region" description="Polar residues" evidence="5">
    <location>
        <begin position="23"/>
        <end position="34"/>
    </location>
</feature>
<dbReference type="EMBL" id="JAPCWZ010000004">
    <property type="protein sequence ID" value="KAK8867453.1"/>
    <property type="molecule type" value="Genomic_DNA"/>
</dbReference>
<sequence length="1187" mass="134544">MADATASYEYPLSPWAQRFGQSKSGAWSGMNGQDHSGLAPSQPGLDPKYYGDDGLPGGDVQPLPVPSLEELDKLYMGEDEQKLNLMGFRSWELGPLNSTLYGDISGGHRRPASAEEEQANISAFERGMIEVDESRWFPWLRRDNWWQHRIQDDERKLPGRKHWSVDDDEVWKELRIILELSNRILSLLVDTRHPLMVAAALGELDPSADPKERRIRVDPSNRDRFTAEQLRERITAMGSELIINSFILDRWSIKNRHCLNGVYHYIQVPPSSSAGPYADPTKGLMGLATFRLRALVEGDLTMAERCMAQFATAKTITHECMVINDETSREVGRSYENMVFGGHIHAAPVARHFRLGESWAEGTALSLFAEPFPGRRGLKYGQTNSLPMTEDANVVPLLWVSALLSEQFWRTEVAKHGSQALTMPRYVKTQTNYQKGRSINRPETIRVDTPLDTLRERLQTTALDFNRRYLKWTELRPWYQSEGFKWAISPWSSDTWRSSLQHFKMAHAVQNELECWRESERIMALYSDKKKTSWLYHAVGLLMKAVTPLRDVAIKPVNKGWCTEELYRSRAAEQQNPDRHRYVRFPKRRIMRNDWSYESSITMPPSSYVDPLDENKTAYGISRHIQYLSLYQKWVDLHERLEPLPRGWHASLDEAYRLVLQSRQNDPVTTITPGAARSWGPWDFKVPPYDDRWQSWDLVPDGQGGMQRQLKDEEPPKKYADTRIAKSGLSKDTFLRDKIDRDAREFLATNAQGEPIPYFTVSQVGEHRTAESAWIVVPRNNGLPDVYDVTEALRQLNGSTPNFRNLTRSTDIGLQLKTSDPDANIMSQVQVFLRTHIHWKMIGKLAIPQAEAAIRENDGSNGLPLYKTFGKEVYDLTRFNCPPHWKPILLGDPGGPIDETMPGFYREMVLVIDKYRCGTILDLPSKPRAEADLTPFTERMLRWHDNPNMGVYFAVDGFVYEMSNYLDSHPGGLNSLKQYAGRDASTPFAEAHSTNPLLASPYDSLRIGRIVPEVTFGQIQANHIVLDTWVYDISSRDGDTSGLFGALQQLGGTDATETMTSADTAAEGKAALGSLKANHQSRIVARVQQAVLPVITRAELAQHGDPNDAGAWVAIGENVWDLTAMMLQPEWYAGANSSRTIDPAYAGRVMGPDAVGDEAWLLQNYPHLLVAQLRDSLVGIAENMRID</sequence>
<dbReference type="Gene3D" id="3.10.120.10">
    <property type="entry name" value="Cytochrome b5-like heme/steroid binding domain"/>
    <property type="match status" value="1"/>
</dbReference>
<keyword evidence="2" id="KW-0479">Metal-binding</keyword>
<dbReference type="InterPro" id="IPR036400">
    <property type="entry name" value="Cyt_B5-like_heme/steroid_sf"/>
</dbReference>
<evidence type="ECO:0000256" key="2">
    <source>
        <dbReference type="ARBA" id="ARBA00022723"/>
    </source>
</evidence>
<dbReference type="SUPFAM" id="SSF55856">
    <property type="entry name" value="Cytochrome b5-like heme/steroid binding domain"/>
    <property type="match status" value="2"/>
</dbReference>
<reference evidence="7 8" key="1">
    <citation type="journal article" date="2024" name="IMA Fungus">
        <title>Apiospora arundinis, a panoply of carbohydrate-active enzymes and secondary metabolites.</title>
        <authorList>
            <person name="Sorensen T."/>
            <person name="Petersen C."/>
            <person name="Muurmann A.T."/>
            <person name="Christiansen J.V."/>
            <person name="Brundto M.L."/>
            <person name="Overgaard C.K."/>
            <person name="Boysen A.T."/>
            <person name="Wollenberg R.D."/>
            <person name="Larsen T.O."/>
            <person name="Sorensen J.L."/>
            <person name="Nielsen K.L."/>
            <person name="Sondergaard T.E."/>
        </authorList>
    </citation>
    <scope>NUCLEOTIDE SEQUENCE [LARGE SCALE GENOMIC DNA]</scope>
    <source>
        <strain evidence="7 8">AAU 773</strain>
    </source>
</reference>
<feature type="region of interest" description="Disordered" evidence="5">
    <location>
        <begin position="23"/>
        <end position="63"/>
    </location>
</feature>
<name>A0ABR2IS07_9PEZI</name>
<keyword evidence="3" id="KW-0408">Iron</keyword>
<dbReference type="Proteomes" id="UP001390339">
    <property type="component" value="Unassembled WGS sequence"/>
</dbReference>
<feature type="domain" description="Cytochrome b5 heme-binding" evidence="6">
    <location>
        <begin position="933"/>
        <end position="1011"/>
    </location>
</feature>
<gene>
    <name evidence="7" type="ORF">PGQ11_006031</name>
</gene>
<evidence type="ECO:0000313" key="7">
    <source>
        <dbReference type="EMBL" id="KAK8867453.1"/>
    </source>
</evidence>
<dbReference type="Pfam" id="PF00173">
    <property type="entry name" value="Cyt-b5"/>
    <property type="match status" value="1"/>
</dbReference>
<dbReference type="SMART" id="SM01117">
    <property type="entry name" value="Cyt-b5"/>
    <property type="match status" value="2"/>
</dbReference>
<evidence type="ECO:0000256" key="5">
    <source>
        <dbReference type="SAM" id="MobiDB-lite"/>
    </source>
</evidence>
<protein>
    <submittedName>
        <fullName evidence="7">Cytochrome b5</fullName>
    </submittedName>
</protein>
<dbReference type="InterPro" id="IPR050668">
    <property type="entry name" value="Cytochrome_b5"/>
</dbReference>
<evidence type="ECO:0000256" key="1">
    <source>
        <dbReference type="ARBA" id="ARBA00022617"/>
    </source>
</evidence>
<dbReference type="PANTHER" id="PTHR19359">
    <property type="entry name" value="CYTOCHROME B5"/>
    <property type="match status" value="1"/>
</dbReference>
<accession>A0ABR2IS07</accession>
<proteinExistence type="inferred from homology"/>
<keyword evidence="1" id="KW-0349">Heme</keyword>
<dbReference type="PROSITE" id="PS00191">
    <property type="entry name" value="CYTOCHROME_B5_1"/>
    <property type="match status" value="1"/>
</dbReference>
<evidence type="ECO:0000259" key="6">
    <source>
        <dbReference type="PROSITE" id="PS50255"/>
    </source>
</evidence>
<evidence type="ECO:0000313" key="8">
    <source>
        <dbReference type="Proteomes" id="UP001390339"/>
    </source>
</evidence>
<keyword evidence="8" id="KW-1185">Reference proteome</keyword>
<evidence type="ECO:0000256" key="3">
    <source>
        <dbReference type="ARBA" id="ARBA00023004"/>
    </source>
</evidence>